<dbReference type="GO" id="GO:0018845">
    <property type="term" value="F:2-hydroxychromene-2-carboxylate isomerase activity"/>
    <property type="evidence" value="ECO:0007669"/>
    <property type="project" value="UniProtKB-UniRule"/>
</dbReference>
<dbReference type="InterPro" id="IPR014440">
    <property type="entry name" value="HCCAis_GSTk"/>
</dbReference>
<evidence type="ECO:0000256" key="1">
    <source>
        <dbReference type="PIRNR" id="PIRNR006386"/>
    </source>
</evidence>
<dbReference type="Proteomes" id="UP000030377">
    <property type="component" value="Unassembled WGS sequence"/>
</dbReference>
<dbReference type="PIRSF" id="PIRSF006386">
    <property type="entry name" value="HCCAis_GSTk"/>
    <property type="match status" value="1"/>
</dbReference>
<evidence type="ECO:0000256" key="2">
    <source>
        <dbReference type="PIRSR" id="PIRSR006386-1"/>
    </source>
</evidence>
<dbReference type="Pfam" id="PF01323">
    <property type="entry name" value="DSBA"/>
    <property type="match status" value="1"/>
</dbReference>
<evidence type="ECO:0000259" key="3">
    <source>
        <dbReference type="Pfam" id="PF01323"/>
    </source>
</evidence>
<dbReference type="PANTHER" id="PTHR42943:SF2">
    <property type="entry name" value="GLUTATHIONE S-TRANSFERASE KAPPA 1"/>
    <property type="match status" value="1"/>
</dbReference>
<dbReference type="SUPFAM" id="SSF52833">
    <property type="entry name" value="Thioredoxin-like"/>
    <property type="match status" value="1"/>
</dbReference>
<organism evidence="4 5">
    <name type="scientific">Bradyrhizobium japonicum</name>
    <dbReference type="NCBI Taxonomy" id="375"/>
    <lineage>
        <taxon>Bacteria</taxon>
        <taxon>Pseudomonadati</taxon>
        <taxon>Pseudomonadota</taxon>
        <taxon>Alphaproteobacteria</taxon>
        <taxon>Hyphomicrobiales</taxon>
        <taxon>Nitrobacteraceae</taxon>
        <taxon>Bradyrhizobium</taxon>
    </lineage>
</organism>
<feature type="active site" description="Nucleophile" evidence="2">
    <location>
        <position position="14"/>
    </location>
</feature>
<evidence type="ECO:0000313" key="5">
    <source>
        <dbReference type="Proteomes" id="UP000030377"/>
    </source>
</evidence>
<dbReference type="PANTHER" id="PTHR42943">
    <property type="entry name" value="GLUTATHIONE S-TRANSFERASE KAPPA"/>
    <property type="match status" value="1"/>
</dbReference>
<comment type="similarity">
    <text evidence="1">Belongs to the GST superfamily. NadH family.</text>
</comment>
<protein>
    <recommendedName>
        <fullName evidence="1">2-hydroxychromene-2-carboxylate isomerase</fullName>
        <ecNumber evidence="1">5.99.1.4</ecNumber>
    </recommendedName>
</protein>
<dbReference type="InterPro" id="IPR036249">
    <property type="entry name" value="Thioredoxin-like_sf"/>
</dbReference>
<reference evidence="4 5" key="1">
    <citation type="submission" date="2014-09" db="EMBL/GenBank/DDBJ databases">
        <title>Draft genome of Bradyrhizobium japonicum Is-34.</title>
        <authorList>
            <person name="Tsurumaru H."/>
            <person name="Yamakawa T."/>
            <person name="Hashimoto S."/>
            <person name="Okizaki K."/>
            <person name="Kanesaki Y."/>
            <person name="Yoshikawa H."/>
            <person name="Yajima S."/>
        </authorList>
    </citation>
    <scope>NUCLEOTIDE SEQUENCE [LARGE SCALE GENOMIC DNA]</scope>
    <source>
        <strain evidence="4 5">Is-34</strain>
    </source>
</reference>
<dbReference type="InterPro" id="IPR051924">
    <property type="entry name" value="GST_Kappa/NadH"/>
</dbReference>
<gene>
    <name evidence="4" type="ORF">MA20_14945</name>
</gene>
<name>A0A0A3XZE8_BRAJP</name>
<comment type="caution">
    <text evidence="4">The sequence shown here is derived from an EMBL/GenBank/DDBJ whole genome shotgun (WGS) entry which is preliminary data.</text>
</comment>
<dbReference type="Gene3D" id="3.40.30.10">
    <property type="entry name" value="Glutaredoxin"/>
    <property type="match status" value="1"/>
</dbReference>
<evidence type="ECO:0000313" key="4">
    <source>
        <dbReference type="EMBL" id="KGT78694.1"/>
    </source>
</evidence>
<dbReference type="InterPro" id="IPR001853">
    <property type="entry name" value="DSBA-like_thioredoxin_dom"/>
</dbReference>
<comment type="catalytic activity">
    <reaction evidence="1">
        <text>2-hydroxychromene-2-carboxylate = (3E)-4-(2-hydroxyphenyl)-2-oxobut-3-enoate</text>
        <dbReference type="Rhea" id="RHEA:27401"/>
        <dbReference type="ChEBI" id="CHEBI:59350"/>
        <dbReference type="ChEBI" id="CHEBI:59353"/>
        <dbReference type="EC" id="5.99.1.4"/>
    </reaction>
</comment>
<sequence length="211" mass="24523">MPKPLIRIYTDYKSPYAFVANKRLFSLEETHGVELEWLPYTLRVAEFMGTVEERTPHFWRKVRYAYMDARRYANAQGLVMKGPRRIYDAFYSSVGMLFAQRHGFFRPYHDTVFRRFWRHELEIDDLAAITDVITACGGSASEFEAYVNGPARAEHDRIIDEAEALGVFGVPTMVFNGELFWGGDRIDMLIERIERPETIEAALGSRHRKSV</sequence>
<dbReference type="RefSeq" id="WP_028155594.1">
    <property type="nucleotide sequence ID" value="NZ_JANUDC010000001.1"/>
</dbReference>
<dbReference type="EC" id="5.99.1.4" evidence="1"/>
<keyword evidence="1" id="KW-0413">Isomerase</keyword>
<proteinExistence type="inferred from homology"/>
<dbReference type="STRING" id="375.BKD09_RS34125"/>
<dbReference type="EMBL" id="JRPN01000014">
    <property type="protein sequence ID" value="KGT78694.1"/>
    <property type="molecule type" value="Genomic_DNA"/>
</dbReference>
<feature type="domain" description="DSBA-like thioredoxin" evidence="3">
    <location>
        <begin position="6"/>
        <end position="193"/>
    </location>
</feature>
<dbReference type="AlphaFoldDB" id="A0A0A3XZE8"/>
<accession>A0A0A3XZE8</accession>
<dbReference type="GO" id="GO:0016491">
    <property type="term" value="F:oxidoreductase activity"/>
    <property type="evidence" value="ECO:0007669"/>
    <property type="project" value="InterPro"/>
</dbReference>